<accession>A0A8J5ENG7</accession>
<reference evidence="1 2" key="1">
    <citation type="submission" date="2020-08" db="EMBL/GenBank/DDBJ databases">
        <title>Plant Genome Project.</title>
        <authorList>
            <person name="Zhang R.-G."/>
        </authorList>
    </citation>
    <scope>NUCLEOTIDE SEQUENCE [LARGE SCALE GENOMIC DNA]</scope>
    <source>
        <tissue evidence="1">Rhizome</tissue>
    </source>
</reference>
<evidence type="ECO:0000313" key="2">
    <source>
        <dbReference type="Proteomes" id="UP000734854"/>
    </source>
</evidence>
<organism evidence="1 2">
    <name type="scientific">Zingiber officinale</name>
    <name type="common">Ginger</name>
    <name type="synonym">Amomum zingiber</name>
    <dbReference type="NCBI Taxonomy" id="94328"/>
    <lineage>
        <taxon>Eukaryota</taxon>
        <taxon>Viridiplantae</taxon>
        <taxon>Streptophyta</taxon>
        <taxon>Embryophyta</taxon>
        <taxon>Tracheophyta</taxon>
        <taxon>Spermatophyta</taxon>
        <taxon>Magnoliopsida</taxon>
        <taxon>Liliopsida</taxon>
        <taxon>Zingiberales</taxon>
        <taxon>Zingiberaceae</taxon>
        <taxon>Zingiber</taxon>
    </lineage>
</organism>
<proteinExistence type="predicted"/>
<gene>
    <name evidence="1" type="ORF">ZIOFF_074499</name>
</gene>
<comment type="caution">
    <text evidence="1">The sequence shown here is derived from an EMBL/GenBank/DDBJ whole genome shotgun (WGS) entry which is preliminary data.</text>
</comment>
<evidence type="ECO:0000313" key="1">
    <source>
        <dbReference type="EMBL" id="KAG6467656.1"/>
    </source>
</evidence>
<dbReference type="EMBL" id="JACMSC010000027">
    <property type="protein sequence ID" value="KAG6467656.1"/>
    <property type="molecule type" value="Genomic_DNA"/>
</dbReference>
<sequence>MKEFPWTYVTIEVMSENGSQESVFPEREISSERLSLRSDFDHFNRKPLWQKAEAPGKKAGLIVTADQRQPIYIMRLYAFMLHKASRVNSFICIQRQRIKDSDYFRLGIHAILVQGSLPTSVISSAFEKVGIRDIQSLLAGSAINAVPLFLPYLPSGFKTAGKLEIAGSRSRSKAGSLARLYGVQASPLGFEVINYRSEEKAGSRKGGTTSPLPHASNQLAWFTGSTDITQRESDSVETEVRLKWGVCCPGWALPHKAPPSGHKRPLATHMQGAVLAFPNQDRSHTCSVRDRPPQLCIDRKAGRHSPQPRECLRPVCLPLFPTCYGAPG</sequence>
<keyword evidence="2" id="KW-1185">Reference proteome</keyword>
<keyword evidence="1" id="KW-0496">Mitochondrion</keyword>
<protein>
    <submittedName>
        <fullName evidence="1">Uncharacterized protein</fullName>
    </submittedName>
</protein>
<dbReference type="Proteomes" id="UP000734854">
    <property type="component" value="Unassembled WGS sequence"/>
</dbReference>
<name>A0A8J5ENG7_ZINOF</name>
<geneLocation type="mitochondrion" evidence="1"/>
<dbReference type="AlphaFoldDB" id="A0A8J5ENG7"/>